<gene>
    <name evidence="1" type="primary">Mo00201</name>
    <name evidence="1" type="ORF">E5Q_00201</name>
</gene>
<organism evidence="1 2">
    <name type="scientific">Mixia osmundae (strain CBS 9802 / IAM 14324 / JCM 22182 / KY 12970)</name>
    <dbReference type="NCBI Taxonomy" id="764103"/>
    <lineage>
        <taxon>Eukaryota</taxon>
        <taxon>Fungi</taxon>
        <taxon>Dikarya</taxon>
        <taxon>Basidiomycota</taxon>
        <taxon>Pucciniomycotina</taxon>
        <taxon>Mixiomycetes</taxon>
        <taxon>Mixiales</taxon>
        <taxon>Mixiaceae</taxon>
        <taxon>Mixia</taxon>
    </lineage>
</organism>
<dbReference type="InParanoid" id="G7DSJ7"/>
<name>G7DSJ7_MIXOS</name>
<sequence>MRILRTERVHAESTAIRQALHFVRPREVAPPLIAGRRKRRTELIAPSYRNVKTGLGSDLTTFGSFVPQDCDSDCAALYDAVNSCSNGNLLDPTCFCPNDGSLQDCYSCVADSSSLNSDDQDRANSAYENVLSDCDSSDTSLSPLIDGASQLGISGLLLAVAALSAIYAL</sequence>
<accession>G7DSJ7</accession>
<dbReference type="Proteomes" id="UP000009131">
    <property type="component" value="Unassembled WGS sequence"/>
</dbReference>
<reference evidence="1 2" key="1">
    <citation type="journal article" date="2011" name="J. Gen. Appl. Microbiol.">
        <title>Draft genome sequencing of the enigmatic basidiomycete Mixia osmundae.</title>
        <authorList>
            <person name="Nishida H."/>
            <person name="Nagatsuka Y."/>
            <person name="Sugiyama J."/>
        </authorList>
    </citation>
    <scope>NUCLEOTIDE SEQUENCE [LARGE SCALE GENOMIC DNA]</scope>
    <source>
        <strain evidence="2">CBS 9802 / IAM 14324 / JCM 22182 / KY 12970</strain>
    </source>
</reference>
<dbReference type="HOGENOM" id="CLU_1578899_0_0_1"/>
<reference evidence="1 2" key="2">
    <citation type="journal article" date="2012" name="Open Biol.">
        <title>Characteristics of nucleosomes and linker DNA regions on the genome of the basidiomycete Mixia osmundae revealed by mono- and dinucleosome mapping.</title>
        <authorList>
            <person name="Nishida H."/>
            <person name="Kondo S."/>
            <person name="Matsumoto T."/>
            <person name="Suzuki Y."/>
            <person name="Yoshikawa H."/>
            <person name="Taylor T.D."/>
            <person name="Sugiyama J."/>
        </authorList>
    </citation>
    <scope>NUCLEOTIDE SEQUENCE [LARGE SCALE GENOMIC DNA]</scope>
    <source>
        <strain evidence="2">CBS 9802 / IAM 14324 / JCM 22182 / KY 12970</strain>
    </source>
</reference>
<dbReference type="RefSeq" id="XP_014566537.1">
    <property type="nucleotide sequence ID" value="XM_014711051.1"/>
</dbReference>
<comment type="caution">
    <text evidence="1">The sequence shown here is derived from an EMBL/GenBank/DDBJ whole genome shotgun (WGS) entry which is preliminary data.</text>
</comment>
<evidence type="ECO:0000313" key="1">
    <source>
        <dbReference type="EMBL" id="GAA93557.1"/>
    </source>
</evidence>
<evidence type="ECO:0000313" key="2">
    <source>
        <dbReference type="Proteomes" id="UP000009131"/>
    </source>
</evidence>
<protein>
    <submittedName>
        <fullName evidence="1">Uncharacterized protein</fullName>
    </submittedName>
</protein>
<proteinExistence type="predicted"/>
<keyword evidence="2" id="KW-1185">Reference proteome</keyword>
<dbReference type="EMBL" id="BABT02000007">
    <property type="protein sequence ID" value="GAA93557.1"/>
    <property type="molecule type" value="Genomic_DNA"/>
</dbReference>
<dbReference type="AlphaFoldDB" id="G7DSJ7"/>